<feature type="transmembrane region" description="Helical" evidence="8">
    <location>
        <begin position="315"/>
        <end position="333"/>
    </location>
</feature>
<feature type="domain" description="Phosphatidic acid phosphatase type 2/haloperoxidase" evidence="9">
    <location>
        <begin position="82"/>
        <end position="199"/>
    </location>
</feature>
<comment type="similarity">
    <text evidence="7">Belongs to the type 2 lipid phosphate phosphatase family.</text>
</comment>
<dbReference type="Pfam" id="PF01569">
    <property type="entry name" value="PAP2"/>
    <property type="match status" value="1"/>
</dbReference>
<comment type="subcellular location">
    <subcellularLocation>
        <location evidence="1">Endoplasmic reticulum membrane</location>
        <topology evidence="1">Multi-pass membrane protein</topology>
    </subcellularLocation>
</comment>
<dbReference type="OrthoDB" id="302705at2759"/>
<dbReference type="AlphaFoldDB" id="A0A078B3J7"/>
<dbReference type="InterPro" id="IPR000326">
    <property type="entry name" value="PAP2/HPO"/>
</dbReference>
<evidence type="ECO:0000256" key="8">
    <source>
        <dbReference type="SAM" id="Phobius"/>
    </source>
</evidence>
<dbReference type="InParanoid" id="A0A078B3J7"/>
<evidence type="ECO:0000313" key="10">
    <source>
        <dbReference type="EMBL" id="CDW87802.1"/>
    </source>
</evidence>
<dbReference type="Proteomes" id="UP000039865">
    <property type="component" value="Unassembled WGS sequence"/>
</dbReference>
<sequence>MAIEESTITIILLFVGSFLMIITLEPIYRDQLYEASVDLIIEIQSKTNQILIYFMETVSNLAIVTMFASMIVTYIFSKRSRAFYYTAAVCFNLYMMSIGKMAYHNPRPYMVSDAIQVFGCSKEFGHPSGHTFSSSAILLIIMWDICSSQSNKRIKSIIKVITVINILLIGFSRLHNGDHTLDQIFLGWEFGVWQACLFNYALKEPLMNHINRIITTKVSTSEFTRYCLISTLMFFGALVSIVQTYEYVEMTFKVPDDWRQRLDQKCHVPADDVMTFNSASFVQAGTFTIAYTGYIGSLFLGQYNIPVITHTLRKIILLVILALPGLGSSEYGLKQTEPYIALIFVTLLPCLYFGVVMYFLIDYISGDYFTYQVNHQPQNLEKSLIIQNHMISLQSQQNIQVYYGNMMV</sequence>
<reference evidence="10 11" key="1">
    <citation type="submission" date="2014-06" db="EMBL/GenBank/DDBJ databases">
        <authorList>
            <person name="Swart Estienne"/>
        </authorList>
    </citation>
    <scope>NUCLEOTIDE SEQUENCE [LARGE SCALE GENOMIC DNA]</scope>
    <source>
        <strain evidence="10 11">130c</strain>
    </source>
</reference>
<dbReference type="SUPFAM" id="SSF48317">
    <property type="entry name" value="Acid phosphatase/Vanadium-dependent haloperoxidase"/>
    <property type="match status" value="1"/>
</dbReference>
<keyword evidence="3" id="KW-0378">Hydrolase</keyword>
<keyword evidence="4" id="KW-0256">Endoplasmic reticulum</keyword>
<dbReference type="GO" id="GO:0005789">
    <property type="term" value="C:endoplasmic reticulum membrane"/>
    <property type="evidence" value="ECO:0007669"/>
    <property type="project" value="UniProtKB-SubCell"/>
</dbReference>
<feature type="transmembrane region" description="Helical" evidence="8">
    <location>
        <begin position="156"/>
        <end position="172"/>
    </location>
</feature>
<keyword evidence="11" id="KW-1185">Reference proteome</keyword>
<dbReference type="PANTHER" id="PTHR14969">
    <property type="entry name" value="SPHINGOSINE-1-PHOSPHATE PHOSPHOHYDROLASE"/>
    <property type="match status" value="1"/>
</dbReference>
<feature type="transmembrane region" description="Helical" evidence="8">
    <location>
        <begin position="223"/>
        <end position="245"/>
    </location>
</feature>
<feature type="transmembrane region" description="Helical" evidence="8">
    <location>
        <begin position="339"/>
        <end position="361"/>
    </location>
</feature>
<gene>
    <name evidence="10" type="primary">Contig16783.g17876</name>
    <name evidence="10" type="ORF">STYLEM_16915</name>
</gene>
<dbReference type="CDD" id="cd01610">
    <property type="entry name" value="PAP2_like"/>
    <property type="match status" value="1"/>
</dbReference>
<proteinExistence type="inferred from homology"/>
<keyword evidence="6 8" id="KW-0472">Membrane</keyword>
<accession>A0A078B3J7</accession>
<keyword evidence="2 8" id="KW-0812">Transmembrane</keyword>
<evidence type="ECO:0000259" key="9">
    <source>
        <dbReference type="Pfam" id="PF01569"/>
    </source>
</evidence>
<evidence type="ECO:0000256" key="1">
    <source>
        <dbReference type="ARBA" id="ARBA00004477"/>
    </source>
</evidence>
<evidence type="ECO:0000313" key="11">
    <source>
        <dbReference type="Proteomes" id="UP000039865"/>
    </source>
</evidence>
<feature type="transmembrane region" description="Helical" evidence="8">
    <location>
        <begin position="82"/>
        <end position="103"/>
    </location>
</feature>
<evidence type="ECO:0000256" key="2">
    <source>
        <dbReference type="ARBA" id="ARBA00022692"/>
    </source>
</evidence>
<name>A0A078B3J7_STYLE</name>
<evidence type="ECO:0000256" key="5">
    <source>
        <dbReference type="ARBA" id="ARBA00022989"/>
    </source>
</evidence>
<dbReference type="InterPro" id="IPR036938">
    <property type="entry name" value="PAP2/HPO_sf"/>
</dbReference>
<evidence type="ECO:0000256" key="7">
    <source>
        <dbReference type="ARBA" id="ARBA00038324"/>
    </source>
</evidence>
<evidence type="ECO:0000256" key="4">
    <source>
        <dbReference type="ARBA" id="ARBA00022824"/>
    </source>
</evidence>
<feature type="transmembrane region" description="Helical" evidence="8">
    <location>
        <begin position="184"/>
        <end position="202"/>
    </location>
</feature>
<evidence type="ECO:0000256" key="6">
    <source>
        <dbReference type="ARBA" id="ARBA00023136"/>
    </source>
</evidence>
<feature type="transmembrane region" description="Helical" evidence="8">
    <location>
        <begin position="281"/>
        <end position="303"/>
    </location>
</feature>
<keyword evidence="5 8" id="KW-1133">Transmembrane helix</keyword>
<dbReference type="PANTHER" id="PTHR14969:SF28">
    <property type="entry name" value="DIHYDROSPHINGOSINE 1-PHOSPHATE PHOSPHATASE LCB3-RELATED"/>
    <property type="match status" value="1"/>
</dbReference>
<organism evidence="10 11">
    <name type="scientific">Stylonychia lemnae</name>
    <name type="common">Ciliate</name>
    <dbReference type="NCBI Taxonomy" id="5949"/>
    <lineage>
        <taxon>Eukaryota</taxon>
        <taxon>Sar</taxon>
        <taxon>Alveolata</taxon>
        <taxon>Ciliophora</taxon>
        <taxon>Intramacronucleata</taxon>
        <taxon>Spirotrichea</taxon>
        <taxon>Stichotrichia</taxon>
        <taxon>Sporadotrichida</taxon>
        <taxon>Oxytrichidae</taxon>
        <taxon>Stylonychinae</taxon>
        <taxon>Stylonychia</taxon>
    </lineage>
</organism>
<feature type="transmembrane region" description="Helical" evidence="8">
    <location>
        <begin position="6"/>
        <end position="24"/>
    </location>
</feature>
<dbReference type="GO" id="GO:0042392">
    <property type="term" value="F:sphingosine-1-phosphate phosphatase activity"/>
    <property type="evidence" value="ECO:0007669"/>
    <property type="project" value="TreeGrafter"/>
</dbReference>
<dbReference type="Gene3D" id="1.20.144.10">
    <property type="entry name" value="Phosphatidic acid phosphatase type 2/haloperoxidase"/>
    <property type="match status" value="1"/>
</dbReference>
<dbReference type="EMBL" id="CCKQ01015952">
    <property type="protein sequence ID" value="CDW87802.1"/>
    <property type="molecule type" value="Genomic_DNA"/>
</dbReference>
<evidence type="ECO:0000256" key="3">
    <source>
        <dbReference type="ARBA" id="ARBA00022801"/>
    </source>
</evidence>
<protein>
    <submittedName>
        <fullName evidence="10">Pap2 superfamily phosphatase</fullName>
    </submittedName>
</protein>
<feature type="transmembrane region" description="Helical" evidence="8">
    <location>
        <begin position="50"/>
        <end position="76"/>
    </location>
</feature>